<dbReference type="Proteomes" id="UP000582182">
    <property type="component" value="Unassembled WGS sequence"/>
</dbReference>
<evidence type="ECO:0000259" key="3">
    <source>
        <dbReference type="PROSITE" id="PS51448"/>
    </source>
</evidence>
<dbReference type="CDD" id="cd00111">
    <property type="entry name" value="Trefoil"/>
    <property type="match status" value="1"/>
</dbReference>
<feature type="non-terminal residue" evidence="4">
    <location>
        <position position="1"/>
    </location>
</feature>
<dbReference type="OrthoDB" id="5839090at2759"/>
<dbReference type="SUPFAM" id="SSF57492">
    <property type="entry name" value="Trefoil"/>
    <property type="match status" value="1"/>
</dbReference>
<evidence type="ECO:0000313" key="4">
    <source>
        <dbReference type="EMBL" id="NXU49820.1"/>
    </source>
</evidence>
<proteinExistence type="predicted"/>
<dbReference type="EMBL" id="VZTY01007831">
    <property type="protein sequence ID" value="NXU49820.1"/>
    <property type="molecule type" value="Genomic_DNA"/>
</dbReference>
<accession>A0A7L3L8X8</accession>
<evidence type="ECO:0000256" key="2">
    <source>
        <dbReference type="PROSITE-ProRule" id="PRU00779"/>
    </source>
</evidence>
<evidence type="ECO:0000313" key="5">
    <source>
        <dbReference type="Proteomes" id="UP000582182"/>
    </source>
</evidence>
<dbReference type="InterPro" id="IPR000519">
    <property type="entry name" value="P_trefoil_dom"/>
</dbReference>
<dbReference type="PROSITE" id="PS51448">
    <property type="entry name" value="P_TREFOIL_2"/>
    <property type="match status" value="1"/>
</dbReference>
<reference evidence="4 5" key="1">
    <citation type="submission" date="2019-09" db="EMBL/GenBank/DDBJ databases">
        <title>Bird 10,000 Genomes (B10K) Project - Family phase.</title>
        <authorList>
            <person name="Zhang G."/>
        </authorList>
    </citation>
    <scope>NUCLEOTIDE SEQUENCE [LARGE SCALE GENOMIC DNA]</scope>
    <source>
        <strain evidence="4">B10K-DU-029-46</strain>
    </source>
</reference>
<dbReference type="AlphaFoldDB" id="A0A7L3L8X8"/>
<feature type="domain" description="P-type" evidence="3">
    <location>
        <begin position="1"/>
        <end position="26"/>
    </location>
</feature>
<name>A0A7L3L8X8_9CHAR</name>
<protein>
    <submittedName>
        <fullName evidence="4">SUIS protein</fullName>
    </submittedName>
</protein>
<dbReference type="InterPro" id="IPR044913">
    <property type="entry name" value="P_trefoil_dom_sf"/>
</dbReference>
<comment type="caution">
    <text evidence="4">The sequence shown here is derived from an EMBL/GenBank/DDBJ whole genome shotgun (WGS) entry which is preliminary data.</text>
</comment>
<dbReference type="Pfam" id="PF00088">
    <property type="entry name" value="Trefoil"/>
    <property type="match status" value="1"/>
</dbReference>
<organism evidence="4 5">
    <name type="scientific">Turnix velox</name>
    <name type="common">Little buttonquail</name>
    <dbReference type="NCBI Taxonomy" id="2529409"/>
    <lineage>
        <taxon>Eukaryota</taxon>
        <taxon>Metazoa</taxon>
        <taxon>Chordata</taxon>
        <taxon>Craniata</taxon>
        <taxon>Vertebrata</taxon>
        <taxon>Euteleostomi</taxon>
        <taxon>Archelosauria</taxon>
        <taxon>Archosauria</taxon>
        <taxon>Dinosauria</taxon>
        <taxon>Saurischia</taxon>
        <taxon>Theropoda</taxon>
        <taxon>Coelurosauria</taxon>
        <taxon>Aves</taxon>
        <taxon>Neognathae</taxon>
        <taxon>Neoaves</taxon>
        <taxon>Charadriiformes</taxon>
        <taxon>Turnicidae</taxon>
        <taxon>Turnix</taxon>
    </lineage>
</organism>
<comment type="caution">
    <text evidence="2">Lacks conserved residue(s) required for the propagation of feature annotation.</text>
</comment>
<feature type="non-terminal residue" evidence="4">
    <location>
        <position position="79"/>
    </location>
</feature>
<sequence>QSICTLRGCCWSPQSYVSVSWCFFSSGHGSKMDGSTRETQTGLGTVLTRLPLPSPFGNDANTVLLMGEHQTPNHFWFKV</sequence>
<keyword evidence="1" id="KW-1015">Disulfide bond</keyword>
<evidence type="ECO:0000256" key="1">
    <source>
        <dbReference type="ARBA" id="ARBA00023157"/>
    </source>
</evidence>
<keyword evidence="5" id="KW-1185">Reference proteome</keyword>
<dbReference type="Gene3D" id="4.10.110.10">
    <property type="entry name" value="Spasmolytic Protein, domain 1"/>
    <property type="match status" value="1"/>
</dbReference>
<gene>
    <name evidence="4" type="primary">Si_0</name>
    <name evidence="4" type="ORF">TURVEL_R09168</name>
</gene>